<dbReference type="Proteomes" id="UP000708148">
    <property type="component" value="Unassembled WGS sequence"/>
</dbReference>
<dbReference type="Gene3D" id="1.20.120.160">
    <property type="entry name" value="HPT domain"/>
    <property type="match status" value="1"/>
</dbReference>
<organism evidence="4 5">
    <name type="scientific">Ostreobium quekettii</name>
    <dbReference type="NCBI Taxonomy" id="121088"/>
    <lineage>
        <taxon>Eukaryota</taxon>
        <taxon>Viridiplantae</taxon>
        <taxon>Chlorophyta</taxon>
        <taxon>core chlorophytes</taxon>
        <taxon>Ulvophyceae</taxon>
        <taxon>TCBD clade</taxon>
        <taxon>Bryopsidales</taxon>
        <taxon>Ostreobineae</taxon>
        <taxon>Ostreobiaceae</taxon>
        <taxon>Ostreobium</taxon>
    </lineage>
</organism>
<dbReference type="GO" id="GO:0043424">
    <property type="term" value="F:protein histidine kinase binding"/>
    <property type="evidence" value="ECO:0007669"/>
    <property type="project" value="UniProtKB-UniRule"/>
</dbReference>
<keyword evidence="2" id="KW-0902">Two-component regulatory system</keyword>
<evidence type="ECO:0000256" key="2">
    <source>
        <dbReference type="RuleBase" id="RU369004"/>
    </source>
</evidence>
<keyword evidence="5" id="KW-1185">Reference proteome</keyword>
<accession>A0A8S1JAL0</accession>
<dbReference type="AlphaFoldDB" id="A0A8S1JAL0"/>
<dbReference type="EMBL" id="CAJHUC010001325">
    <property type="protein sequence ID" value="CAD7700717.1"/>
    <property type="molecule type" value="Genomic_DNA"/>
</dbReference>
<protein>
    <recommendedName>
        <fullName evidence="2">Histidine-containing phosphotransfer protein</fullName>
    </recommendedName>
</protein>
<reference evidence="4" key="1">
    <citation type="submission" date="2020-12" db="EMBL/GenBank/DDBJ databases">
        <authorList>
            <person name="Iha C."/>
        </authorList>
    </citation>
    <scope>NUCLEOTIDE SEQUENCE</scope>
</reference>
<dbReference type="GO" id="GO:0000160">
    <property type="term" value="P:phosphorelay signal transduction system"/>
    <property type="evidence" value="ECO:0007669"/>
    <property type="project" value="UniProtKB-UniRule"/>
</dbReference>
<proteinExistence type="predicted"/>
<comment type="function">
    <text evidence="2">Functions as a two-component phosphorelay mediators between cytokinin sensor histidine kinases and response regulators (B-type ARRs). Plays an important role in propagating cytokinin signal transduction.</text>
</comment>
<feature type="domain" description="HPt" evidence="3">
    <location>
        <begin position="48"/>
        <end position="130"/>
    </location>
</feature>
<dbReference type="Pfam" id="PF01627">
    <property type="entry name" value="Hpt"/>
    <property type="match status" value="1"/>
</dbReference>
<dbReference type="GO" id="GO:0005634">
    <property type="term" value="C:nucleus"/>
    <property type="evidence" value="ECO:0007669"/>
    <property type="project" value="UniProtKB-SubCell"/>
</dbReference>
<keyword evidence="1 2" id="KW-0932">Cytokinin signaling pathway</keyword>
<dbReference type="OrthoDB" id="1673781at2759"/>
<dbReference type="GO" id="GO:0009927">
    <property type="term" value="F:histidine phosphotransfer kinase activity"/>
    <property type="evidence" value="ECO:0007669"/>
    <property type="project" value="UniProtKB-UniRule"/>
</dbReference>
<evidence type="ECO:0000313" key="4">
    <source>
        <dbReference type="EMBL" id="CAD7700717.1"/>
    </source>
</evidence>
<dbReference type="GO" id="GO:0005829">
    <property type="term" value="C:cytosol"/>
    <property type="evidence" value="ECO:0007669"/>
    <property type="project" value="UniProtKB-SubCell"/>
</dbReference>
<comment type="domain">
    <text evidence="2">Histidine-containing phosphotransfer domain (HPt) contains an active histidine that mediates the phosphotransfer.</text>
</comment>
<name>A0A8S1JAL0_9CHLO</name>
<dbReference type="InterPro" id="IPR008207">
    <property type="entry name" value="Sig_transdc_His_kin_Hpt_dom"/>
</dbReference>
<comment type="subcellular location">
    <subcellularLocation>
        <location evidence="2">Cytoplasm</location>
        <location evidence="2">Cytosol</location>
    </subcellularLocation>
    <subcellularLocation>
        <location evidence="2">Nucleus</location>
    </subcellularLocation>
</comment>
<dbReference type="InterPro" id="IPR045871">
    <property type="entry name" value="AHP1-5/YPD1"/>
</dbReference>
<dbReference type="InterPro" id="IPR036641">
    <property type="entry name" value="HPT_dom_sf"/>
</dbReference>
<evidence type="ECO:0000313" key="5">
    <source>
        <dbReference type="Proteomes" id="UP000708148"/>
    </source>
</evidence>
<dbReference type="PANTHER" id="PTHR28242:SF52">
    <property type="entry name" value="PHOSPHORELAY INTERMEDIATE PROTEIN YPD1"/>
    <property type="match status" value="1"/>
</dbReference>
<comment type="caution">
    <text evidence="4">The sequence shown here is derived from an EMBL/GenBank/DDBJ whole genome shotgun (WGS) entry which is preliminary data.</text>
</comment>
<evidence type="ECO:0000259" key="3">
    <source>
        <dbReference type="Pfam" id="PF01627"/>
    </source>
</evidence>
<sequence length="165" mass="17900">MALPQPAKAAGLSRQYANLLISRGVLTRQFMVLVDLEERQHNWGFVSELVDMYLSDSAARMRQISGQLLSPSPDFAELERLSIKFSGSSATFGARGVCELLAKLIGWARTGDRERCAGVVGRLWAEMQALEPVLALFVRFDAVRRAPAQAAAAARELGPAAVVGL</sequence>
<dbReference type="GO" id="GO:0009736">
    <property type="term" value="P:cytokinin-activated signaling pathway"/>
    <property type="evidence" value="ECO:0007669"/>
    <property type="project" value="UniProtKB-KW"/>
</dbReference>
<dbReference type="SUPFAM" id="SSF47226">
    <property type="entry name" value="Histidine-containing phosphotransfer domain, HPT domain"/>
    <property type="match status" value="1"/>
</dbReference>
<evidence type="ECO:0000256" key="1">
    <source>
        <dbReference type="ARBA" id="ARBA00022864"/>
    </source>
</evidence>
<gene>
    <name evidence="4" type="ORF">OSTQU699_LOCUS6076</name>
</gene>
<dbReference type="PANTHER" id="PTHR28242">
    <property type="entry name" value="PHOSPHORELAY INTERMEDIATE PROTEIN YPD1"/>
    <property type="match status" value="1"/>
</dbReference>